<evidence type="ECO:0000256" key="1">
    <source>
        <dbReference type="SAM" id="Phobius"/>
    </source>
</evidence>
<keyword evidence="1" id="KW-0812">Transmembrane</keyword>
<feature type="transmembrane region" description="Helical" evidence="1">
    <location>
        <begin position="228"/>
        <end position="250"/>
    </location>
</feature>
<keyword evidence="3" id="KW-1185">Reference proteome</keyword>
<dbReference type="Proteomes" id="UP000665561">
    <property type="component" value="Unassembled WGS sequence"/>
</dbReference>
<dbReference type="EMBL" id="JAAAMV010000037">
    <property type="protein sequence ID" value="NBD28191.1"/>
    <property type="molecule type" value="Genomic_DNA"/>
</dbReference>
<sequence>MIIHFNQTKTNLKKVIEVEEDGELIYQINMPATAKFFSTTMTSKGDLVYRTSFQLGNNLKNLIPFKWLWSKQISEACLVCDRNGNIIGAMRNVQEEALLSYNEVILKDEHVKIYEVTKKHNLHLLIFLEGNQIGQIEKSLRVRNNLDRYALFLLDDFLRFKDMLILFVGYFDNWNDSNIGEIEVGKREVVWEWSYSKANAKYDRKWLQHHFDLSKGHIAAIENEQMNLFFKLLFVFVGVAGFAVILFFCFSGIRE</sequence>
<evidence type="ECO:0000313" key="2">
    <source>
        <dbReference type="EMBL" id="NBD28191.1"/>
    </source>
</evidence>
<protein>
    <submittedName>
        <fullName evidence="2">Uncharacterized protein</fullName>
    </submittedName>
</protein>
<accession>A0ABW9Y0D5</accession>
<gene>
    <name evidence="2" type="ORF">GT019_30365</name>
</gene>
<proteinExistence type="predicted"/>
<reference evidence="2 3" key="1">
    <citation type="submission" date="2020-01" db="EMBL/GenBank/DDBJ databases">
        <title>Paenibacillus soybeanensis sp. nov. isolated from the nodules of soybean (Glycine max(L.) Merr).</title>
        <authorList>
            <person name="Wang H."/>
        </authorList>
    </citation>
    <scope>NUCLEOTIDE SEQUENCE [LARGE SCALE GENOMIC DNA]</scope>
    <source>
        <strain evidence="2 3">T1</strain>
    </source>
</reference>
<organism evidence="2 3">
    <name type="scientific">Paenibacillus glycinis</name>
    <dbReference type="NCBI Taxonomy" id="2697035"/>
    <lineage>
        <taxon>Bacteria</taxon>
        <taxon>Bacillati</taxon>
        <taxon>Bacillota</taxon>
        <taxon>Bacilli</taxon>
        <taxon>Bacillales</taxon>
        <taxon>Paenibacillaceae</taxon>
        <taxon>Paenibacillus</taxon>
    </lineage>
</organism>
<name>A0ABW9Y0D5_9BACL</name>
<keyword evidence="1" id="KW-0472">Membrane</keyword>
<dbReference type="RefSeq" id="WP_161747210.1">
    <property type="nucleotide sequence ID" value="NZ_JAAAMV010000037.1"/>
</dbReference>
<keyword evidence="1" id="KW-1133">Transmembrane helix</keyword>
<comment type="caution">
    <text evidence="2">The sequence shown here is derived from an EMBL/GenBank/DDBJ whole genome shotgun (WGS) entry which is preliminary data.</text>
</comment>
<evidence type="ECO:0000313" key="3">
    <source>
        <dbReference type="Proteomes" id="UP000665561"/>
    </source>
</evidence>